<keyword evidence="2" id="KW-0812">Transmembrane</keyword>
<feature type="transmembrane region" description="Helical" evidence="2">
    <location>
        <begin position="112"/>
        <end position="134"/>
    </location>
</feature>
<protein>
    <submittedName>
        <fullName evidence="4">Single-pass membrane and coiled-coil domain-containing protein 4</fullName>
    </submittedName>
</protein>
<dbReference type="WBParaSite" id="L893_g6951.t1">
    <property type="protein sequence ID" value="L893_g6951.t1"/>
    <property type="gene ID" value="L893_g6951"/>
</dbReference>
<dbReference type="AlphaFoldDB" id="A0A1I8ALH7"/>
<organism evidence="3 4">
    <name type="scientific">Steinernema glaseri</name>
    <dbReference type="NCBI Taxonomy" id="37863"/>
    <lineage>
        <taxon>Eukaryota</taxon>
        <taxon>Metazoa</taxon>
        <taxon>Ecdysozoa</taxon>
        <taxon>Nematoda</taxon>
        <taxon>Chromadorea</taxon>
        <taxon>Rhabditida</taxon>
        <taxon>Tylenchina</taxon>
        <taxon>Panagrolaimomorpha</taxon>
        <taxon>Strongyloidoidea</taxon>
        <taxon>Steinernematidae</taxon>
        <taxon>Steinernema</taxon>
    </lineage>
</organism>
<keyword evidence="3" id="KW-1185">Reference proteome</keyword>
<proteinExistence type="predicted"/>
<sequence>MRAHPFRIWSVSSALQMSRPEPIPESASTAEDTLPSYNEAITDTQKYPKEVIIVVPSSHVVTAQHLRESRLYLQQPPPSYDPVQVEAAACAQPSPPQRRRRRRLQMSDVKKLVAAPIILCIFTMIMIIVALYGVKKKDPS</sequence>
<name>A0A1I8ALH7_9BILA</name>
<evidence type="ECO:0000256" key="2">
    <source>
        <dbReference type="SAM" id="Phobius"/>
    </source>
</evidence>
<keyword evidence="2" id="KW-1133">Transmembrane helix</keyword>
<evidence type="ECO:0000313" key="4">
    <source>
        <dbReference type="WBParaSite" id="L893_g6951.t1"/>
    </source>
</evidence>
<feature type="region of interest" description="Disordered" evidence="1">
    <location>
        <begin position="85"/>
        <end position="105"/>
    </location>
</feature>
<dbReference type="Proteomes" id="UP000095287">
    <property type="component" value="Unplaced"/>
</dbReference>
<keyword evidence="2" id="KW-0472">Membrane</keyword>
<evidence type="ECO:0000313" key="3">
    <source>
        <dbReference type="Proteomes" id="UP000095287"/>
    </source>
</evidence>
<accession>A0A1I8ALH7</accession>
<reference evidence="4" key="1">
    <citation type="submission" date="2016-11" db="UniProtKB">
        <authorList>
            <consortium name="WormBaseParasite"/>
        </authorList>
    </citation>
    <scope>IDENTIFICATION</scope>
</reference>
<evidence type="ECO:0000256" key="1">
    <source>
        <dbReference type="SAM" id="MobiDB-lite"/>
    </source>
</evidence>